<dbReference type="InterPro" id="IPR028939">
    <property type="entry name" value="P5C_Rdtase_cat_N"/>
</dbReference>
<dbReference type="InterPro" id="IPR036291">
    <property type="entry name" value="NAD(P)-bd_dom_sf"/>
</dbReference>
<accession>A0A936ZKY5</accession>
<reference evidence="3" key="1">
    <citation type="submission" date="2021-01" db="EMBL/GenBank/DDBJ databases">
        <title>Microvirga sp.</title>
        <authorList>
            <person name="Kim M.K."/>
        </authorList>
    </citation>
    <scope>NUCLEOTIDE SEQUENCE</scope>
    <source>
        <strain evidence="3">5420S-16</strain>
    </source>
</reference>
<dbReference type="InterPro" id="IPR051267">
    <property type="entry name" value="STEAP_metalloreductase"/>
</dbReference>
<sequence>MRIGIIGAGHIGATLARKLAASGHEVKLANSKGPDSIRDLAHDLGAVAVSKEQAVRDVDVVILSIPFARYPDLAGLFGDVPTEVVVIDTSNYYPFRDGAIAEVDDGKPESVWVSEQIGRPIIKAWNAVLAATLSDRGKPSDLPKRIAIPVAGDDAKAKATAFQLVDATGFDPLDAGSLAESWRQQPGTPGYCTELTLHELEAALASADRRRAPENREALINGFISAGATLTHDEMVARNRAATA</sequence>
<dbReference type="SUPFAM" id="SSF51735">
    <property type="entry name" value="NAD(P)-binding Rossmann-fold domains"/>
    <property type="match status" value="1"/>
</dbReference>
<dbReference type="Pfam" id="PF03807">
    <property type="entry name" value="F420_oxidored"/>
    <property type="match status" value="1"/>
</dbReference>
<comment type="caution">
    <text evidence="3">The sequence shown here is derived from an EMBL/GenBank/DDBJ whole genome shotgun (WGS) entry which is preliminary data.</text>
</comment>
<dbReference type="AlphaFoldDB" id="A0A936ZKY5"/>
<dbReference type="Proteomes" id="UP000605848">
    <property type="component" value="Unassembled WGS sequence"/>
</dbReference>
<feature type="domain" description="Pyrroline-5-carboxylate reductase catalytic N-terminal" evidence="2">
    <location>
        <begin position="2"/>
        <end position="92"/>
    </location>
</feature>
<protein>
    <submittedName>
        <fullName evidence="3">NAD(P)-binding domain-containing protein</fullName>
    </submittedName>
</protein>
<evidence type="ECO:0000256" key="1">
    <source>
        <dbReference type="ARBA" id="ARBA00023002"/>
    </source>
</evidence>
<dbReference type="PANTHER" id="PTHR14239">
    <property type="entry name" value="DUDULIN-RELATED"/>
    <property type="match status" value="1"/>
</dbReference>
<keyword evidence="1" id="KW-0560">Oxidoreductase</keyword>
<name>A0A936ZKY5_9HYPH</name>
<evidence type="ECO:0000313" key="4">
    <source>
        <dbReference type="Proteomes" id="UP000605848"/>
    </source>
</evidence>
<dbReference type="EMBL" id="JAEQMY010000128">
    <property type="protein sequence ID" value="MBL0407945.1"/>
    <property type="molecule type" value="Genomic_DNA"/>
</dbReference>
<dbReference type="GO" id="GO:0016491">
    <property type="term" value="F:oxidoreductase activity"/>
    <property type="evidence" value="ECO:0007669"/>
    <property type="project" value="UniProtKB-KW"/>
</dbReference>
<keyword evidence="4" id="KW-1185">Reference proteome</keyword>
<proteinExistence type="predicted"/>
<gene>
    <name evidence="3" type="ORF">JKG68_29025</name>
</gene>
<evidence type="ECO:0000259" key="2">
    <source>
        <dbReference type="Pfam" id="PF03807"/>
    </source>
</evidence>
<organism evidence="3 4">
    <name type="scientific">Microvirga aerilata</name>
    <dbReference type="NCBI Taxonomy" id="670292"/>
    <lineage>
        <taxon>Bacteria</taxon>
        <taxon>Pseudomonadati</taxon>
        <taxon>Pseudomonadota</taxon>
        <taxon>Alphaproteobacteria</taxon>
        <taxon>Hyphomicrobiales</taxon>
        <taxon>Methylobacteriaceae</taxon>
        <taxon>Microvirga</taxon>
    </lineage>
</organism>
<dbReference type="Gene3D" id="3.40.50.720">
    <property type="entry name" value="NAD(P)-binding Rossmann-like Domain"/>
    <property type="match status" value="1"/>
</dbReference>
<evidence type="ECO:0000313" key="3">
    <source>
        <dbReference type="EMBL" id="MBL0407945.1"/>
    </source>
</evidence>